<dbReference type="RefSeq" id="XP_043061961.1">
    <property type="nucleotide sequence ID" value="XM_043206379.1"/>
</dbReference>
<feature type="compositionally biased region" description="Basic and acidic residues" evidence="1">
    <location>
        <begin position="112"/>
        <end position="126"/>
    </location>
</feature>
<gene>
    <name evidence="3" type="ORF">KL928_000066</name>
</gene>
<dbReference type="Pfam" id="PF00172">
    <property type="entry name" value="Zn_clus"/>
    <property type="match status" value="1"/>
</dbReference>
<accession>A0AAN6DK89</accession>
<feature type="compositionally biased region" description="Pro residues" evidence="1">
    <location>
        <begin position="200"/>
        <end position="230"/>
    </location>
</feature>
<dbReference type="Proteomes" id="UP001196530">
    <property type="component" value="Unassembled WGS sequence"/>
</dbReference>
<name>A0AAN6DK89_PICAN</name>
<dbReference type="PROSITE" id="PS50048">
    <property type="entry name" value="ZN2_CY6_FUNGAL_2"/>
    <property type="match status" value="1"/>
</dbReference>
<dbReference type="SMART" id="SM00066">
    <property type="entry name" value="GAL4"/>
    <property type="match status" value="1"/>
</dbReference>
<proteinExistence type="predicted"/>
<dbReference type="GO" id="GO:0008270">
    <property type="term" value="F:zinc ion binding"/>
    <property type="evidence" value="ECO:0007669"/>
    <property type="project" value="InterPro"/>
</dbReference>
<evidence type="ECO:0000313" key="4">
    <source>
        <dbReference type="Proteomes" id="UP001196530"/>
    </source>
</evidence>
<dbReference type="Gene3D" id="4.10.240.10">
    <property type="entry name" value="Zn(2)-C6 fungal-type DNA-binding domain"/>
    <property type="match status" value="1"/>
</dbReference>
<feature type="compositionally biased region" description="Basic residues" evidence="1">
    <location>
        <begin position="239"/>
        <end position="261"/>
    </location>
</feature>
<reference evidence="3" key="1">
    <citation type="journal article" date="2021" name="G3 (Bethesda)">
        <title>Genomic diversity, chromosomal rearrangements, and interspecies hybridization in the ogataea polymorpha species complex.</title>
        <authorList>
            <person name="Hanson S.J."/>
            <person name="Cinneide E.O."/>
            <person name="Salzberg L.I."/>
            <person name="Wolfe K.H."/>
            <person name="McGowan J."/>
            <person name="Fitzpatrick D.A."/>
            <person name="Matlin K."/>
        </authorList>
    </citation>
    <scope>NUCLEOTIDE SEQUENCE</scope>
    <source>
        <strain evidence="3">61-244</strain>
    </source>
</reference>
<dbReference type="PANTHER" id="PTHR47431">
    <property type="entry name" value="ZN(II)2CYS6 TRANSCRIPTION FACTOR (EUROFUNG)-RELATED"/>
    <property type="match status" value="1"/>
</dbReference>
<dbReference type="CDD" id="cd12148">
    <property type="entry name" value="fungal_TF_MHR"/>
    <property type="match status" value="1"/>
</dbReference>
<sequence>MSNRSSSGSPKAARQQLVTEDSIKFLEHHLERRHVAKRACLACREKKIKCDGELKSDESGNKSYGKCSNCASSGTECVFVPSKRGGRRRKNFSVDSSTTQSHGYSSFANDQSLKRQHFDPERRFETESTPSMFTSDAEESFRPAHHHPPPGKFASKYLPPPVARYDDLGKWAGPKEPRYGKYPSKDLPYSEPYFYYGHPPPPPPPGPHLPGHGPPLLRPPGPPPLPPPSPGAFSPYHPPFHRMHRHHHHRHPRHHHFHHHHPDPYFDPHRVPYGFYPPPSPGRRSSLSYSDSDSRVSGSVAGESTGKSTLLPPLNHAVGQHSEDETSGNTEDWVNRQKQIQEQYPREDQMSITSLPTIAGSQTPKHQKFTKSELEKYGLPSWDVIDAVVQLFYKYIHLSYQVLPNLKEFLDKFYLTDENVAILSAIFEMTVRYINPNEVEDKKYLDESYWLQNCYKYRHNLSVEAELLILTLTCTSGEDDQLHRCFRLIKSSGYLDVLKRKSQADYNEMLDISTGRQLKDRELLIRCVWNVYKFQTYRRANYGYPYQKHGFFKLPEQLELPLDDIVYYKESASLESFKSAFKKAHCSERINLNDPARDEMPDSMMLILSCHYMDEVMDNVAENALLTENVIKLDSQLQKMASLPNFRPYTIENNRLLIDANVLLSCFVNKLSLIILHSSICWAMLPLHPKDSTQCPNPLSLMNDSPTPFPDASQLVSPMDVRQWKSFVTCLRAAYDIASLVQLGEGICAESLRMDTMFPVCVGPCSTNAAEGCYNTDPSLVAKSNVQPTTEPWVQYPSFCSVGVCSSVPILGSALLFLRQHQFRVEKIQGRYTASVLRGNEILAEWDVDAESAEFISEKLRDNYLTNKLRLISKYLSAVGKFRSGVRLAGTITDELISRLSTT</sequence>
<feature type="compositionally biased region" description="Polar residues" evidence="1">
    <location>
        <begin position="93"/>
        <end position="111"/>
    </location>
</feature>
<comment type="caution">
    <text evidence="3">The sequence shown here is derived from an EMBL/GenBank/DDBJ whole genome shotgun (WGS) entry which is preliminary data.</text>
</comment>
<protein>
    <recommendedName>
        <fullName evidence="2">Zn(2)-C6 fungal-type domain-containing protein</fullName>
    </recommendedName>
</protein>
<dbReference type="AlphaFoldDB" id="A0AAN6DK89"/>
<dbReference type="InterPro" id="IPR036864">
    <property type="entry name" value="Zn2-C6_fun-type_DNA-bd_sf"/>
</dbReference>
<dbReference type="GO" id="GO:0000981">
    <property type="term" value="F:DNA-binding transcription factor activity, RNA polymerase II-specific"/>
    <property type="evidence" value="ECO:0007669"/>
    <property type="project" value="InterPro"/>
</dbReference>
<evidence type="ECO:0000313" key="3">
    <source>
        <dbReference type="EMBL" id="KAG7821591.1"/>
    </source>
</evidence>
<feature type="region of interest" description="Disordered" evidence="1">
    <location>
        <begin position="86"/>
        <end position="159"/>
    </location>
</feature>
<dbReference type="PANTHER" id="PTHR47431:SF1">
    <property type="entry name" value="ZN(II)2CYS6 TRANSCRIPTION FACTOR (EUROFUNG)"/>
    <property type="match status" value="1"/>
</dbReference>
<dbReference type="CDD" id="cd00067">
    <property type="entry name" value="GAL4"/>
    <property type="match status" value="1"/>
</dbReference>
<feature type="region of interest" description="Disordered" evidence="1">
    <location>
        <begin position="200"/>
        <end position="263"/>
    </location>
</feature>
<evidence type="ECO:0000259" key="2">
    <source>
        <dbReference type="PROSITE" id="PS50048"/>
    </source>
</evidence>
<organism evidence="3 4">
    <name type="scientific">Pichia angusta</name>
    <name type="common">Yeast</name>
    <name type="synonym">Hansenula polymorpha</name>
    <dbReference type="NCBI Taxonomy" id="870730"/>
    <lineage>
        <taxon>Eukaryota</taxon>
        <taxon>Fungi</taxon>
        <taxon>Dikarya</taxon>
        <taxon>Ascomycota</taxon>
        <taxon>Saccharomycotina</taxon>
        <taxon>Pichiomycetes</taxon>
        <taxon>Pichiales</taxon>
        <taxon>Pichiaceae</taxon>
        <taxon>Ogataea</taxon>
    </lineage>
</organism>
<dbReference type="EMBL" id="JAHLUX010000001">
    <property type="protein sequence ID" value="KAG7821591.1"/>
    <property type="molecule type" value="Genomic_DNA"/>
</dbReference>
<dbReference type="SUPFAM" id="SSF57701">
    <property type="entry name" value="Zn2/Cys6 DNA-binding domain"/>
    <property type="match status" value="1"/>
</dbReference>
<feature type="region of interest" description="Disordered" evidence="1">
    <location>
        <begin position="276"/>
        <end position="332"/>
    </location>
</feature>
<feature type="compositionally biased region" description="Low complexity" evidence="1">
    <location>
        <begin position="282"/>
        <end position="300"/>
    </location>
</feature>
<dbReference type="InterPro" id="IPR001138">
    <property type="entry name" value="Zn2Cys6_DnaBD"/>
</dbReference>
<evidence type="ECO:0000256" key="1">
    <source>
        <dbReference type="SAM" id="MobiDB-lite"/>
    </source>
</evidence>
<feature type="domain" description="Zn(2)-C6 fungal-type" evidence="2">
    <location>
        <begin position="39"/>
        <end position="79"/>
    </location>
</feature>
<dbReference type="GeneID" id="66124117"/>